<keyword evidence="7 13" id="KW-1133">Transmembrane helix</keyword>
<dbReference type="InterPro" id="IPR021261">
    <property type="entry name" value="GPCAT"/>
</dbReference>
<evidence type="ECO:0000313" key="15">
    <source>
        <dbReference type="Proteomes" id="UP000789595"/>
    </source>
</evidence>
<evidence type="ECO:0000256" key="10">
    <source>
        <dbReference type="ARBA" id="ARBA00023209"/>
    </source>
</evidence>
<keyword evidence="12" id="KW-0012">Acyltransferase</keyword>
<evidence type="ECO:0000256" key="7">
    <source>
        <dbReference type="ARBA" id="ARBA00022989"/>
    </source>
</evidence>
<dbReference type="GO" id="GO:0016020">
    <property type="term" value="C:membrane"/>
    <property type="evidence" value="ECO:0007669"/>
    <property type="project" value="UniProtKB-SubCell"/>
</dbReference>
<evidence type="ECO:0000256" key="3">
    <source>
        <dbReference type="ARBA" id="ARBA00019082"/>
    </source>
</evidence>
<feature type="transmembrane region" description="Helical" evidence="13">
    <location>
        <begin position="189"/>
        <end position="210"/>
    </location>
</feature>
<gene>
    <name evidence="14" type="ORF">PECAL_5P14190</name>
</gene>
<evidence type="ECO:0000256" key="12">
    <source>
        <dbReference type="ARBA" id="ARBA00023315"/>
    </source>
</evidence>
<evidence type="ECO:0000313" key="14">
    <source>
        <dbReference type="EMBL" id="CAH0376826.1"/>
    </source>
</evidence>
<feature type="transmembrane region" description="Helical" evidence="13">
    <location>
        <begin position="151"/>
        <end position="169"/>
    </location>
</feature>
<name>A0A8J2X319_9STRA</name>
<keyword evidence="8" id="KW-0443">Lipid metabolism</keyword>
<comment type="similarity">
    <text evidence="2">Belongs to the GPC1 family.</text>
</comment>
<comment type="subcellular location">
    <subcellularLocation>
        <location evidence="1">Membrane</location>
        <topology evidence="1">Multi-pass membrane protein</topology>
    </subcellularLocation>
</comment>
<dbReference type="PANTHER" id="PTHR31201:SF1">
    <property type="entry name" value="GLYCEROPHOSPHOCHOLINE ACYLTRANSFERASE 1"/>
    <property type="match status" value="1"/>
</dbReference>
<comment type="caution">
    <text evidence="14">The sequence shown here is derived from an EMBL/GenBank/DDBJ whole genome shotgun (WGS) entry which is preliminary data.</text>
</comment>
<keyword evidence="9 13" id="KW-0472">Membrane</keyword>
<dbReference type="OrthoDB" id="406287at2759"/>
<evidence type="ECO:0000256" key="1">
    <source>
        <dbReference type="ARBA" id="ARBA00004141"/>
    </source>
</evidence>
<evidence type="ECO:0000256" key="13">
    <source>
        <dbReference type="SAM" id="Phobius"/>
    </source>
</evidence>
<evidence type="ECO:0000256" key="9">
    <source>
        <dbReference type="ARBA" id="ARBA00023136"/>
    </source>
</evidence>
<evidence type="ECO:0000256" key="11">
    <source>
        <dbReference type="ARBA" id="ARBA00023264"/>
    </source>
</evidence>
<evidence type="ECO:0000256" key="8">
    <source>
        <dbReference type="ARBA" id="ARBA00023098"/>
    </source>
</evidence>
<proteinExistence type="inferred from homology"/>
<keyword evidence="15" id="KW-1185">Reference proteome</keyword>
<reference evidence="14" key="1">
    <citation type="submission" date="2021-11" db="EMBL/GenBank/DDBJ databases">
        <authorList>
            <consortium name="Genoscope - CEA"/>
            <person name="William W."/>
        </authorList>
    </citation>
    <scope>NUCLEOTIDE SEQUENCE</scope>
</reference>
<evidence type="ECO:0000256" key="4">
    <source>
        <dbReference type="ARBA" id="ARBA00022516"/>
    </source>
</evidence>
<keyword evidence="5" id="KW-0808">Transferase</keyword>
<dbReference type="AlphaFoldDB" id="A0A8J2X319"/>
<dbReference type="EMBL" id="CAKKNE010000005">
    <property type="protein sequence ID" value="CAH0376826.1"/>
    <property type="molecule type" value="Genomic_DNA"/>
</dbReference>
<keyword evidence="6 13" id="KW-0812">Transmembrane</keyword>
<keyword evidence="4" id="KW-0444">Lipid biosynthesis</keyword>
<evidence type="ECO:0000256" key="2">
    <source>
        <dbReference type="ARBA" id="ARBA00006675"/>
    </source>
</evidence>
<evidence type="ECO:0000256" key="5">
    <source>
        <dbReference type="ARBA" id="ARBA00022679"/>
    </source>
</evidence>
<accession>A0A8J2X319</accession>
<dbReference type="Proteomes" id="UP000789595">
    <property type="component" value="Unassembled WGS sequence"/>
</dbReference>
<keyword evidence="10" id="KW-0594">Phospholipid biosynthesis</keyword>
<feature type="transmembrane region" description="Helical" evidence="13">
    <location>
        <begin position="96"/>
        <end position="116"/>
    </location>
</feature>
<protein>
    <recommendedName>
        <fullName evidence="3">Glycerophosphocholine acyltransferase 1</fullName>
    </recommendedName>
</protein>
<dbReference type="Pfam" id="PF10998">
    <property type="entry name" value="DUF2838"/>
    <property type="match status" value="1"/>
</dbReference>
<sequence>MSQSDGGEPPPPPSSEDSAVLDACARAAEQYYSPRRGRAKTIDGELLQAMRKAISTLPETATRAARRSITGDPEMRIRDRAREAFVRPKRPSVVRAVDKALFTGAVGWILLTEYVVLCYPKLLGLLYVCTMTPLLIYRAMDYYFVRHWTYFMFDFCYALNGLVFSLILLPLDARNWGSWQLFCDQRPAAWGFPCAFALCNGPLLAAVLAWRNSFVFHNLDKVTSTALHAGPPLWTFVLYIVKTEFIDAAYLETAPEEVTSLRWLSRDESNGMNRLCKYVCVKLGQMAPDESFDDASRKTKLTFWAGQLVYTVVTLVATPLLWRYKALHALCLFSMFATAIYSGASYYIEVFSRRYNDQFKVS</sequence>
<dbReference type="PANTHER" id="PTHR31201">
    <property type="entry name" value="OS01G0585100 PROTEIN"/>
    <property type="match status" value="1"/>
</dbReference>
<evidence type="ECO:0000256" key="6">
    <source>
        <dbReference type="ARBA" id="ARBA00022692"/>
    </source>
</evidence>
<dbReference type="GO" id="GO:0016746">
    <property type="term" value="F:acyltransferase activity"/>
    <property type="evidence" value="ECO:0007669"/>
    <property type="project" value="UniProtKB-KW"/>
</dbReference>
<organism evidence="14 15">
    <name type="scientific">Pelagomonas calceolata</name>
    <dbReference type="NCBI Taxonomy" id="35677"/>
    <lineage>
        <taxon>Eukaryota</taxon>
        <taxon>Sar</taxon>
        <taxon>Stramenopiles</taxon>
        <taxon>Ochrophyta</taxon>
        <taxon>Pelagophyceae</taxon>
        <taxon>Pelagomonadales</taxon>
        <taxon>Pelagomonadaceae</taxon>
        <taxon>Pelagomonas</taxon>
    </lineage>
</organism>
<feature type="transmembrane region" description="Helical" evidence="13">
    <location>
        <begin position="301"/>
        <end position="321"/>
    </location>
</feature>
<feature type="transmembrane region" description="Helical" evidence="13">
    <location>
        <begin position="327"/>
        <end position="348"/>
    </location>
</feature>
<dbReference type="GO" id="GO:0006656">
    <property type="term" value="P:phosphatidylcholine biosynthetic process"/>
    <property type="evidence" value="ECO:0007669"/>
    <property type="project" value="TreeGrafter"/>
</dbReference>
<keyword evidence="11" id="KW-1208">Phospholipid metabolism</keyword>